<organism evidence="1 2">
    <name type="scientific">Thiomicrorhabdus heinhorstiae</name>
    <dbReference type="NCBI Taxonomy" id="2748010"/>
    <lineage>
        <taxon>Bacteria</taxon>
        <taxon>Pseudomonadati</taxon>
        <taxon>Pseudomonadota</taxon>
        <taxon>Gammaproteobacteria</taxon>
        <taxon>Thiotrichales</taxon>
        <taxon>Piscirickettsiaceae</taxon>
        <taxon>Thiomicrorhabdus</taxon>
    </lineage>
</organism>
<comment type="caution">
    <text evidence="1">The sequence shown here is derived from an EMBL/GenBank/DDBJ whole genome shotgun (WGS) entry which is preliminary data.</text>
</comment>
<dbReference type="InterPro" id="IPR010743">
    <property type="entry name" value="Methionine_synth_MetW"/>
</dbReference>
<dbReference type="CDD" id="cd02440">
    <property type="entry name" value="AdoMet_MTases"/>
    <property type="match status" value="1"/>
</dbReference>
<gene>
    <name evidence="1" type="primary">metW</name>
    <name evidence="1" type="ORF">H8792_005540</name>
</gene>
<reference evidence="1 2" key="1">
    <citation type="submission" date="2020-06" db="EMBL/GenBank/DDBJ databases">
        <authorList>
            <person name="Scott K."/>
        </authorList>
    </citation>
    <scope>NUCLEOTIDE SEQUENCE [LARGE SCALE GENOMIC DNA]</scope>
    <source>
        <strain evidence="1 2">HH1</strain>
    </source>
</reference>
<accession>A0ABS0BXJ2</accession>
<dbReference type="EMBL" id="JACBGI020000007">
    <property type="protein sequence ID" value="MBF6057800.1"/>
    <property type="molecule type" value="Genomic_DNA"/>
</dbReference>
<dbReference type="Pfam" id="PF07021">
    <property type="entry name" value="MetW"/>
    <property type="match status" value="1"/>
</dbReference>
<proteinExistence type="predicted"/>
<protein>
    <submittedName>
        <fullName evidence="1">Methionine biosynthesis protein MetW</fullName>
    </submittedName>
</protein>
<evidence type="ECO:0000313" key="1">
    <source>
        <dbReference type="EMBL" id="MBF6057800.1"/>
    </source>
</evidence>
<keyword evidence="2" id="KW-1185">Reference proteome</keyword>
<dbReference type="Proteomes" id="UP001193680">
    <property type="component" value="Unassembled WGS sequence"/>
</dbReference>
<reference evidence="1 2" key="2">
    <citation type="submission" date="2020-11" db="EMBL/GenBank/DDBJ databases">
        <title>Sulfur oxidizing isolate from Hospital Hole Sinkhole.</title>
        <authorList>
            <person name="Scott K.M."/>
        </authorList>
    </citation>
    <scope>NUCLEOTIDE SEQUENCE [LARGE SCALE GENOMIC DNA]</scope>
    <source>
        <strain evidence="1 2">HH1</strain>
    </source>
</reference>
<dbReference type="InterPro" id="IPR029063">
    <property type="entry name" value="SAM-dependent_MTases_sf"/>
</dbReference>
<name>A0ABS0BXJ2_9GAMM</name>
<dbReference type="NCBIfam" id="TIGR02081">
    <property type="entry name" value="metW"/>
    <property type="match status" value="1"/>
</dbReference>
<dbReference type="Gene3D" id="3.40.50.150">
    <property type="entry name" value="Vaccinia Virus protein VP39"/>
    <property type="match status" value="1"/>
</dbReference>
<evidence type="ECO:0000313" key="2">
    <source>
        <dbReference type="Proteomes" id="UP001193680"/>
    </source>
</evidence>
<dbReference type="SUPFAM" id="SSF53335">
    <property type="entry name" value="S-adenosyl-L-methionine-dependent methyltransferases"/>
    <property type="match status" value="1"/>
</dbReference>
<dbReference type="PANTHER" id="PTHR43861">
    <property type="entry name" value="TRANS-ACONITATE 2-METHYLTRANSFERASE-RELATED"/>
    <property type="match status" value="1"/>
</dbReference>
<sequence length="208" mass="23895">MNVISPEFKLISDWITPNSRVLDLGCGDGKLLKHLIDTHQVTGYGMEIDPQKNIQAIKKGINVIQSDLNRHDLCHYFDEDSFDFVIMTQALQVVSRPDELLDELLNVGKQCIITFPNFAHWRNRAQLMFLGKMPETDTLPYHWYDTPNIHMCTFKDFENLCEQKGIEVVARTVVNSDHRSSFGMSLLPNLLGEVALYKIQRKIADKSE</sequence>